<dbReference type="EMBL" id="DSMR01000416">
    <property type="protein sequence ID" value="HET47646.1"/>
    <property type="molecule type" value="Genomic_DNA"/>
</dbReference>
<comment type="catalytic activity">
    <reaction evidence="8">
        <text>L-seryl-tRNA(Sec) + selenophosphate + H(+) = L-selenocysteinyl-tRNA(Sec) + phosphate</text>
        <dbReference type="Rhea" id="RHEA:22728"/>
        <dbReference type="Rhea" id="RHEA-COMP:9742"/>
        <dbReference type="Rhea" id="RHEA-COMP:9743"/>
        <dbReference type="ChEBI" id="CHEBI:15378"/>
        <dbReference type="ChEBI" id="CHEBI:16144"/>
        <dbReference type="ChEBI" id="CHEBI:43474"/>
        <dbReference type="ChEBI" id="CHEBI:78533"/>
        <dbReference type="ChEBI" id="CHEBI:78573"/>
        <dbReference type="EC" id="2.9.1.1"/>
    </reaction>
</comment>
<gene>
    <name evidence="8 10" type="primary">selA</name>
    <name evidence="10" type="ORF">ENQ31_05740</name>
</gene>
<comment type="cofactor">
    <cofactor evidence="1 8 9">
        <name>pyridoxal 5'-phosphate</name>
        <dbReference type="ChEBI" id="CHEBI:597326"/>
    </cofactor>
</comment>
<dbReference type="HAMAP" id="MF_00423">
    <property type="entry name" value="SelA"/>
    <property type="match status" value="1"/>
</dbReference>
<evidence type="ECO:0000256" key="6">
    <source>
        <dbReference type="ARBA" id="ARBA00023266"/>
    </source>
</evidence>
<dbReference type="SUPFAM" id="SSF53383">
    <property type="entry name" value="PLP-dependent transferases"/>
    <property type="match status" value="1"/>
</dbReference>
<feature type="modified residue" description="N6-(pyridoxal phosphate)lysine" evidence="8 9">
    <location>
        <position position="335"/>
    </location>
</feature>
<keyword evidence="3 8" id="KW-0808">Transferase</keyword>
<dbReference type="GO" id="GO:0001717">
    <property type="term" value="P:conversion of seryl-tRNAsec to selenocys-tRNAsec"/>
    <property type="evidence" value="ECO:0007669"/>
    <property type="project" value="UniProtKB-UniRule"/>
</dbReference>
<protein>
    <recommendedName>
        <fullName evidence="8">L-seryl-tRNA(Sec) selenium transferase</fullName>
        <ecNumber evidence="8">2.9.1.1</ecNumber>
    </recommendedName>
    <alternativeName>
        <fullName evidence="8">Selenocysteine synthase</fullName>
        <shortName evidence="8">Sec synthase</shortName>
    </alternativeName>
    <alternativeName>
        <fullName evidence="8">Selenocysteinyl-tRNA(Sec) synthase</fullName>
    </alternativeName>
</protein>
<dbReference type="GO" id="GO:0005737">
    <property type="term" value="C:cytoplasm"/>
    <property type="evidence" value="ECO:0007669"/>
    <property type="project" value="UniProtKB-SubCell"/>
</dbReference>
<keyword evidence="5 8" id="KW-0648">Protein biosynthesis</keyword>
<dbReference type="Gene3D" id="3.90.1150.180">
    <property type="match status" value="1"/>
</dbReference>
<comment type="caution">
    <text evidence="10">The sequence shown here is derived from an EMBL/GenBank/DDBJ whole genome shotgun (WGS) entry which is preliminary data.</text>
</comment>
<organism evidence="10">
    <name type="scientific">Thermoanaerobaculum aquaticum</name>
    <dbReference type="NCBI Taxonomy" id="1312852"/>
    <lineage>
        <taxon>Bacteria</taxon>
        <taxon>Pseudomonadati</taxon>
        <taxon>Acidobacteriota</taxon>
        <taxon>Thermoanaerobaculia</taxon>
        <taxon>Thermoanaerobaculales</taxon>
        <taxon>Thermoanaerobaculaceae</taxon>
        <taxon>Thermoanaerobaculum</taxon>
    </lineage>
</organism>
<dbReference type="InterPro" id="IPR004534">
    <property type="entry name" value="SelA_trans"/>
</dbReference>
<accession>A0A7C2NBM0</accession>
<evidence type="ECO:0000256" key="4">
    <source>
        <dbReference type="ARBA" id="ARBA00022898"/>
    </source>
</evidence>
<dbReference type="PANTHER" id="PTHR32328">
    <property type="entry name" value="L-SERYL-TRNA(SEC) SELENIUM TRANSFERASE"/>
    <property type="match status" value="1"/>
</dbReference>
<comment type="function">
    <text evidence="8">Converts seryl-tRNA(Sec) to selenocysteinyl-tRNA(Sec) required for selenoprotein biosynthesis.</text>
</comment>
<evidence type="ECO:0000256" key="8">
    <source>
        <dbReference type="HAMAP-Rule" id="MF_00423"/>
    </source>
</evidence>
<name>A0A7C2NBM0_9BACT</name>
<dbReference type="GO" id="GO:0004125">
    <property type="term" value="F:L-seryl-tRNA(Sec) selenium transferase activity"/>
    <property type="evidence" value="ECO:0007669"/>
    <property type="project" value="UniProtKB-UniRule"/>
</dbReference>
<keyword evidence="2 8" id="KW-0963">Cytoplasm</keyword>
<evidence type="ECO:0000256" key="7">
    <source>
        <dbReference type="ARBA" id="ARBA00044507"/>
    </source>
</evidence>
<evidence type="ECO:0000256" key="9">
    <source>
        <dbReference type="PIRSR" id="PIRSR618319-50"/>
    </source>
</evidence>
<dbReference type="PANTHER" id="PTHR32328:SF0">
    <property type="entry name" value="L-SERYL-TRNA(SEC) SELENIUM TRANSFERASE"/>
    <property type="match status" value="1"/>
</dbReference>
<dbReference type="UniPathway" id="UPA00906">
    <property type="reaction ID" value="UER00896"/>
</dbReference>
<comment type="similarity">
    <text evidence="7 8">Belongs to the SelA family.</text>
</comment>
<dbReference type="NCBIfam" id="TIGR00474">
    <property type="entry name" value="selA"/>
    <property type="match status" value="1"/>
</dbReference>
<keyword evidence="4 8" id="KW-0663">Pyridoxal phosphate</keyword>
<evidence type="ECO:0000256" key="1">
    <source>
        <dbReference type="ARBA" id="ARBA00001933"/>
    </source>
</evidence>
<proteinExistence type="inferred from homology"/>
<dbReference type="AlphaFoldDB" id="A0A7C2NBM0"/>
<dbReference type="GO" id="GO:0001514">
    <property type="term" value="P:selenocysteine incorporation"/>
    <property type="evidence" value="ECO:0007669"/>
    <property type="project" value="UniProtKB-UniRule"/>
</dbReference>
<dbReference type="Gene3D" id="3.40.640.10">
    <property type="entry name" value="Type I PLP-dependent aspartate aminotransferase-like (Major domain)"/>
    <property type="match status" value="1"/>
</dbReference>
<evidence type="ECO:0000313" key="10">
    <source>
        <dbReference type="EMBL" id="HET47646.1"/>
    </source>
</evidence>
<evidence type="ECO:0000256" key="5">
    <source>
        <dbReference type="ARBA" id="ARBA00022917"/>
    </source>
</evidence>
<dbReference type="Pfam" id="PF03841">
    <property type="entry name" value="SelA"/>
    <property type="match status" value="1"/>
</dbReference>
<dbReference type="EC" id="2.9.1.1" evidence="8"/>
<evidence type="ECO:0000256" key="3">
    <source>
        <dbReference type="ARBA" id="ARBA00022679"/>
    </source>
</evidence>
<comment type="pathway">
    <text evidence="8">Aminoacyl-tRNA biosynthesis; selenocysteinyl-tRNA(Sec) biosynthesis; selenocysteinyl-tRNA(Sec) from L-seryl-tRNA(Sec) (bacterial route): step 1/1.</text>
</comment>
<comment type="subcellular location">
    <subcellularLocation>
        <location evidence="8">Cytoplasm</location>
    </subcellularLocation>
</comment>
<dbReference type="InterPro" id="IPR015421">
    <property type="entry name" value="PyrdxlP-dep_Trfase_major"/>
</dbReference>
<reference evidence="10" key="1">
    <citation type="journal article" date="2020" name="mSystems">
        <title>Genome- and Community-Level Interaction Insights into Carbon Utilization and Element Cycling Functions of Hydrothermarchaeota in Hydrothermal Sediment.</title>
        <authorList>
            <person name="Zhou Z."/>
            <person name="Liu Y."/>
            <person name="Xu W."/>
            <person name="Pan J."/>
            <person name="Luo Z.H."/>
            <person name="Li M."/>
        </authorList>
    </citation>
    <scope>NUCLEOTIDE SEQUENCE [LARGE SCALE GENOMIC DNA]</scope>
    <source>
        <strain evidence="10">SpSt-299</strain>
    </source>
</reference>
<dbReference type="InterPro" id="IPR018319">
    <property type="entry name" value="SelA-like"/>
</dbReference>
<sequence length="500" mass="53006">MRETTCSWCASACRSRSGGMGTSRSPAKYRSHLRAKSSSFFSKSSSGTSTGIAYTAYNAPMSGHPPAVHRLLAALGDAVFRLGRETVKGVIRDHLAQLRAAGGPFPEASEIIGQLKAKLAAMARPSYPPVINATGVLIHTNLGRSPRLPVEAPGYLALEFDLESGERGERLAPVREKLCRYFGTEDALVVTNNAAALLLLLAAHARGRQVIVSRGELIEIGGSFRLPEIMAEAGARLVEVGCTNRTHIADYRKALSPETAAILQVHRSNFAMTGFVATPDTASLAQLAHEAGVGFWVDQGSGCHVDLRPYGLKDEPTVQELLAAGADVVLFSGDKLLGGPQAGILVGRKQALAPLRQHPLRRALRPDKSALVALAATLDCFLSGDIQRVPLYRLLAQGEAQLKERAQRLARQLQAAGVPASAVPTQAVLGGGTTPGQGLASWAVALPEAPAVARALRLGEPPVVCRQEQGKLLLDLKAVFPEQDGTLAAAVRRAWAYEST</sequence>
<dbReference type="InterPro" id="IPR015424">
    <property type="entry name" value="PyrdxlP-dep_Trfase"/>
</dbReference>
<keyword evidence="6 8" id="KW-0711">Selenium</keyword>
<evidence type="ECO:0000256" key="2">
    <source>
        <dbReference type="ARBA" id="ARBA00022490"/>
    </source>
</evidence>